<dbReference type="InterPro" id="IPR011051">
    <property type="entry name" value="RmlC_Cupin_sf"/>
</dbReference>
<reference evidence="1" key="1">
    <citation type="submission" date="2020-07" db="EMBL/GenBank/DDBJ databases">
        <title>Huge and variable diversity of episymbiotic CPR bacteria and DPANN archaea in groundwater ecosystems.</title>
        <authorList>
            <person name="He C.Y."/>
            <person name="Keren R."/>
            <person name="Whittaker M."/>
            <person name="Farag I.F."/>
            <person name="Doudna J."/>
            <person name="Cate J.H.D."/>
            <person name="Banfield J.F."/>
        </authorList>
    </citation>
    <scope>NUCLEOTIDE SEQUENCE</scope>
    <source>
        <strain evidence="1">NC_groundwater_717_Ag_S-0.2um_59_8</strain>
    </source>
</reference>
<proteinExistence type="predicted"/>
<dbReference type="SUPFAM" id="SSF51182">
    <property type="entry name" value="RmlC-like cupins"/>
    <property type="match status" value="1"/>
</dbReference>
<name>A0A932GNA7_UNCTE</name>
<dbReference type="EMBL" id="JACPSX010000058">
    <property type="protein sequence ID" value="MBI3014129.1"/>
    <property type="molecule type" value="Genomic_DNA"/>
</dbReference>
<accession>A0A932GNA7</accession>
<dbReference type="Proteomes" id="UP000741360">
    <property type="component" value="Unassembled WGS sequence"/>
</dbReference>
<gene>
    <name evidence="1" type="ORF">HYY65_03470</name>
</gene>
<organism evidence="1 2">
    <name type="scientific">Tectimicrobiota bacterium</name>
    <dbReference type="NCBI Taxonomy" id="2528274"/>
    <lineage>
        <taxon>Bacteria</taxon>
        <taxon>Pseudomonadati</taxon>
        <taxon>Nitrospinota/Tectimicrobiota group</taxon>
        <taxon>Candidatus Tectimicrobiota</taxon>
    </lineage>
</organism>
<dbReference type="AlphaFoldDB" id="A0A932GNA7"/>
<protein>
    <recommendedName>
        <fullName evidence="3">Cupin domain-containing protein</fullName>
    </recommendedName>
</protein>
<evidence type="ECO:0000313" key="2">
    <source>
        <dbReference type="Proteomes" id="UP000741360"/>
    </source>
</evidence>
<evidence type="ECO:0008006" key="3">
    <source>
        <dbReference type="Google" id="ProtNLM"/>
    </source>
</evidence>
<evidence type="ECO:0000313" key="1">
    <source>
        <dbReference type="EMBL" id="MBI3014129.1"/>
    </source>
</evidence>
<comment type="caution">
    <text evidence="1">The sequence shown here is derived from an EMBL/GenBank/DDBJ whole genome shotgun (WGS) entry which is preliminary data.</text>
</comment>
<sequence length="134" mass="15136">MRVAAQNPIPVPEIGSIQVWHREKCLRSIERPQGQIRVLFDGGAFEVVSIEIQPRSALEEPYLWGETAILVLSEGELLMEEGGDSYEVLHGDSIRLGKQFHFRLVNRQPHRALLYGIITKEEGQNPPPREGGQQ</sequence>